<protein>
    <recommendedName>
        <fullName evidence="9">Transcription factor FapR</fullName>
    </recommendedName>
    <alternativeName>
        <fullName evidence="9">Fatty acid and phospholipid biosynthesis regulator</fullName>
    </alternativeName>
</protein>
<dbReference type="RefSeq" id="WP_090839878.1">
    <property type="nucleotide sequence ID" value="NZ_FNIL01000001.1"/>
</dbReference>
<proteinExistence type="inferred from homology"/>
<dbReference type="AlphaFoldDB" id="A0A1H0A0S1"/>
<dbReference type="OrthoDB" id="1706183at2"/>
<comment type="similarity">
    <text evidence="9">Belongs to the FapR family.</text>
</comment>
<evidence type="ECO:0000256" key="3">
    <source>
        <dbReference type="ARBA" id="ARBA00022832"/>
    </source>
</evidence>
<sequence>MKWTKRQRQPKLKEKIAEDPFITDEALAGIFAVSVQTIRLDRLELNIPEVRERIKSVAQKQYDPVKALAEEEVIGDIVDLELDKYAISVFDVHQDHVFSRNNIIRGHHLFAQANSLAVAVINDELALTANAEVSFRKQVSSGDRVIAKAKVKSIGAARTIVHVQSFVDQTIVFEGTFSMFRDEKDNEEREEHK</sequence>
<dbReference type="GO" id="GO:0045892">
    <property type="term" value="P:negative regulation of DNA-templated transcription"/>
    <property type="evidence" value="ECO:0007669"/>
    <property type="project" value="UniProtKB-UniRule"/>
</dbReference>
<dbReference type="Gene3D" id="3.10.129.10">
    <property type="entry name" value="Hotdog Thioesterase"/>
    <property type="match status" value="1"/>
</dbReference>
<dbReference type="NCBIfam" id="NF003359">
    <property type="entry name" value="PRK04424.1"/>
    <property type="match status" value="1"/>
</dbReference>
<evidence type="ECO:0000259" key="10">
    <source>
        <dbReference type="Pfam" id="PF03061"/>
    </source>
</evidence>
<dbReference type="InterPro" id="IPR006683">
    <property type="entry name" value="Thioestr_dom"/>
</dbReference>
<keyword evidence="8 9" id="KW-0804">Transcription</keyword>
<evidence type="ECO:0000256" key="5">
    <source>
        <dbReference type="ARBA" id="ARBA00023098"/>
    </source>
</evidence>
<keyword evidence="12" id="KW-1185">Reference proteome</keyword>
<keyword evidence="1 9" id="KW-0678">Repressor</keyword>
<keyword evidence="2 9" id="KW-0444">Lipid biosynthesis</keyword>
<dbReference type="Pfam" id="PF03061">
    <property type="entry name" value="4HBT"/>
    <property type="match status" value="1"/>
</dbReference>
<evidence type="ECO:0000256" key="7">
    <source>
        <dbReference type="ARBA" id="ARBA00023160"/>
    </source>
</evidence>
<dbReference type="GO" id="GO:0006633">
    <property type="term" value="P:fatty acid biosynthetic process"/>
    <property type="evidence" value="ECO:0007669"/>
    <property type="project" value="UniProtKB-KW"/>
</dbReference>
<evidence type="ECO:0000313" key="11">
    <source>
        <dbReference type="EMBL" id="SDN26751.1"/>
    </source>
</evidence>
<evidence type="ECO:0000256" key="8">
    <source>
        <dbReference type="ARBA" id="ARBA00023163"/>
    </source>
</evidence>
<keyword evidence="7 9" id="KW-0275">Fatty acid biosynthesis</keyword>
<dbReference type="HAMAP" id="MF_01814">
    <property type="entry name" value="Transcrip_fact_FapR"/>
    <property type="match status" value="1"/>
</dbReference>
<organism evidence="11 12">
    <name type="scientific">Alkalicoccus daliensis</name>
    <dbReference type="NCBI Taxonomy" id="745820"/>
    <lineage>
        <taxon>Bacteria</taxon>
        <taxon>Bacillati</taxon>
        <taxon>Bacillota</taxon>
        <taxon>Bacilli</taxon>
        <taxon>Bacillales</taxon>
        <taxon>Bacillaceae</taxon>
        <taxon>Alkalicoccus</taxon>
    </lineage>
</organism>
<dbReference type="InterPro" id="IPR036388">
    <property type="entry name" value="WH-like_DNA-bd_sf"/>
</dbReference>
<dbReference type="GO" id="GO:0045717">
    <property type="term" value="P:negative regulation of fatty acid biosynthetic process"/>
    <property type="evidence" value="ECO:0007669"/>
    <property type="project" value="UniProtKB-UniRule"/>
</dbReference>
<dbReference type="CDD" id="cd03440">
    <property type="entry name" value="hot_dog"/>
    <property type="match status" value="1"/>
</dbReference>
<keyword evidence="6 9" id="KW-0238">DNA-binding</keyword>
<dbReference type="GO" id="GO:0003700">
    <property type="term" value="F:DNA-binding transcription factor activity"/>
    <property type="evidence" value="ECO:0007669"/>
    <property type="project" value="UniProtKB-UniRule"/>
</dbReference>
<dbReference type="SUPFAM" id="SSF54637">
    <property type="entry name" value="Thioesterase/thiol ester dehydrase-isomerase"/>
    <property type="match status" value="1"/>
</dbReference>
<comment type="function">
    <text evidence="9">Transcriptional factor involved in regulation of membrane lipid biosynthesis by repressing genes involved in fatty acid and phospholipid metabolism.</text>
</comment>
<dbReference type="STRING" id="745820.SAMN04488053_101300"/>
<dbReference type="InterPro" id="IPR017275">
    <property type="entry name" value="Transcription_factor_FapR"/>
</dbReference>
<name>A0A1H0A0S1_9BACI</name>
<evidence type="ECO:0000313" key="12">
    <source>
        <dbReference type="Proteomes" id="UP000198778"/>
    </source>
</evidence>
<dbReference type="Gene3D" id="1.10.10.10">
    <property type="entry name" value="Winged helix-like DNA-binding domain superfamily/Winged helix DNA-binding domain"/>
    <property type="match status" value="1"/>
</dbReference>
<evidence type="ECO:0000256" key="6">
    <source>
        <dbReference type="ARBA" id="ARBA00023125"/>
    </source>
</evidence>
<dbReference type="GO" id="GO:0003677">
    <property type="term" value="F:DNA binding"/>
    <property type="evidence" value="ECO:0007669"/>
    <property type="project" value="UniProtKB-KW"/>
</dbReference>
<accession>A0A1H0A0S1</accession>
<keyword evidence="4 9" id="KW-0805">Transcription regulation</keyword>
<dbReference type="EMBL" id="FNIL01000001">
    <property type="protein sequence ID" value="SDN26751.1"/>
    <property type="molecule type" value="Genomic_DNA"/>
</dbReference>
<dbReference type="PIRSF" id="PIRSF037733">
    <property type="entry name" value="Transcription_factor_FapR"/>
    <property type="match status" value="1"/>
</dbReference>
<dbReference type="Proteomes" id="UP000198778">
    <property type="component" value="Unassembled WGS sequence"/>
</dbReference>
<feature type="domain" description="Thioesterase" evidence="10">
    <location>
        <begin position="119"/>
        <end position="166"/>
    </location>
</feature>
<keyword evidence="5 9" id="KW-0443">Lipid metabolism</keyword>
<reference evidence="12" key="1">
    <citation type="submission" date="2016-10" db="EMBL/GenBank/DDBJ databases">
        <authorList>
            <person name="Varghese N."/>
            <person name="Submissions S."/>
        </authorList>
    </citation>
    <scope>NUCLEOTIDE SEQUENCE [LARGE SCALE GENOMIC DNA]</scope>
    <source>
        <strain evidence="12">CGMCC 1.10369</strain>
    </source>
</reference>
<dbReference type="InterPro" id="IPR029069">
    <property type="entry name" value="HotDog_dom_sf"/>
</dbReference>
<gene>
    <name evidence="9" type="primary">fapR</name>
    <name evidence="11" type="ORF">SAMN04488053_101300</name>
</gene>
<evidence type="ECO:0000256" key="9">
    <source>
        <dbReference type="HAMAP-Rule" id="MF_01814"/>
    </source>
</evidence>
<keyword evidence="3 9" id="KW-0276">Fatty acid metabolism</keyword>
<evidence type="ECO:0000256" key="1">
    <source>
        <dbReference type="ARBA" id="ARBA00022491"/>
    </source>
</evidence>
<evidence type="ECO:0000256" key="4">
    <source>
        <dbReference type="ARBA" id="ARBA00023015"/>
    </source>
</evidence>
<evidence type="ECO:0000256" key="2">
    <source>
        <dbReference type="ARBA" id="ARBA00022516"/>
    </source>
</evidence>